<keyword evidence="4 5" id="KW-0560">Oxidoreductase</keyword>
<keyword evidence="2 5" id="KW-0274">FAD</keyword>
<dbReference type="Proteomes" id="UP001365846">
    <property type="component" value="Unassembled WGS sequence"/>
</dbReference>
<comment type="cofactor">
    <cofactor evidence="5">
        <name>FAD</name>
        <dbReference type="ChEBI" id="CHEBI:57692"/>
    </cofactor>
    <text evidence="5">Binds 1 FAD per subunit.</text>
</comment>
<feature type="binding site" evidence="5">
    <location>
        <position position="105"/>
    </location>
    <ligand>
        <name>FAD</name>
        <dbReference type="ChEBI" id="CHEBI:57692"/>
    </ligand>
</feature>
<evidence type="ECO:0000256" key="2">
    <source>
        <dbReference type="ARBA" id="ARBA00022827"/>
    </source>
</evidence>
<evidence type="ECO:0000259" key="6">
    <source>
        <dbReference type="Pfam" id="PF07992"/>
    </source>
</evidence>
<keyword evidence="8" id="KW-1185">Reference proteome</keyword>
<reference evidence="7 8" key="1">
    <citation type="submission" date="2024-03" db="EMBL/GenBank/DDBJ databases">
        <title>Novel species of the genus Variovorax.</title>
        <authorList>
            <person name="Liu Q."/>
            <person name="Xin Y.-H."/>
        </authorList>
    </citation>
    <scope>NUCLEOTIDE SEQUENCE [LARGE SCALE GENOMIC DNA]</scope>
    <source>
        <strain evidence="7 8">KACC 18899</strain>
    </source>
</reference>
<feature type="binding site" evidence="5">
    <location>
        <position position="302"/>
    </location>
    <ligand>
        <name>FAD</name>
        <dbReference type="ChEBI" id="CHEBI:57692"/>
    </ligand>
</feature>
<dbReference type="Pfam" id="PF07992">
    <property type="entry name" value="Pyr_redox_2"/>
    <property type="match status" value="1"/>
</dbReference>
<feature type="binding site" evidence="5">
    <location>
        <position position="343"/>
    </location>
    <ligand>
        <name>FAD</name>
        <dbReference type="ChEBI" id="CHEBI:57692"/>
    </ligand>
</feature>
<comment type="similarity">
    <text evidence="5">Belongs to the ferredoxin--NADP reductase type 2 family.</text>
</comment>
<keyword evidence="1 5" id="KW-0285">Flavoprotein</keyword>
<dbReference type="InterPro" id="IPR022890">
    <property type="entry name" value="Fd--NADP_Rdtase_type_2"/>
</dbReference>
<proteinExistence type="inferred from homology"/>
<evidence type="ECO:0000256" key="5">
    <source>
        <dbReference type="HAMAP-Rule" id="MF_01685"/>
    </source>
</evidence>
<evidence type="ECO:0000313" key="7">
    <source>
        <dbReference type="EMBL" id="MEJ8809507.1"/>
    </source>
</evidence>
<dbReference type="InterPro" id="IPR050097">
    <property type="entry name" value="Ferredoxin-NADP_redctase_2"/>
</dbReference>
<keyword evidence="3 5" id="KW-0521">NADP</keyword>
<dbReference type="PANTHER" id="PTHR48105">
    <property type="entry name" value="THIOREDOXIN REDUCTASE 1-RELATED-RELATED"/>
    <property type="match status" value="1"/>
</dbReference>
<accession>A0ABU8V8H2</accession>
<dbReference type="InterPro" id="IPR036188">
    <property type="entry name" value="FAD/NAD-bd_sf"/>
</dbReference>
<dbReference type="PRINTS" id="PR00469">
    <property type="entry name" value="PNDRDTASEII"/>
</dbReference>
<dbReference type="Gene3D" id="3.50.50.60">
    <property type="entry name" value="FAD/NAD(P)-binding domain"/>
    <property type="match status" value="2"/>
</dbReference>
<evidence type="ECO:0000256" key="4">
    <source>
        <dbReference type="ARBA" id="ARBA00023002"/>
    </source>
</evidence>
<comment type="caution">
    <text evidence="5">Lacks conserved residue(s) required for the propagation of feature annotation.</text>
</comment>
<dbReference type="HAMAP" id="MF_01685">
    <property type="entry name" value="FENR2"/>
    <property type="match status" value="1"/>
</dbReference>
<dbReference type="InterPro" id="IPR023753">
    <property type="entry name" value="FAD/NAD-binding_dom"/>
</dbReference>
<feature type="binding site" evidence="5">
    <location>
        <position position="140"/>
    </location>
    <ligand>
        <name>FAD</name>
        <dbReference type="ChEBI" id="CHEBI:57692"/>
    </ligand>
</feature>
<dbReference type="SUPFAM" id="SSF51905">
    <property type="entry name" value="FAD/NAD(P)-binding domain"/>
    <property type="match status" value="1"/>
</dbReference>
<gene>
    <name evidence="7" type="ORF">WKW77_00410</name>
</gene>
<name>A0ABU8V8H2_9BURK</name>
<evidence type="ECO:0000256" key="3">
    <source>
        <dbReference type="ARBA" id="ARBA00022857"/>
    </source>
</evidence>
<feature type="binding site" evidence="5">
    <location>
        <position position="65"/>
    </location>
    <ligand>
        <name>FAD</name>
        <dbReference type="ChEBI" id="CHEBI:57692"/>
    </ligand>
</feature>
<evidence type="ECO:0000313" key="8">
    <source>
        <dbReference type="Proteomes" id="UP001365846"/>
    </source>
</evidence>
<comment type="subunit">
    <text evidence="5">Homodimer.</text>
</comment>
<organism evidence="7 8">
    <name type="scientific">Variovorax ureilyticus</name>
    <dbReference type="NCBI Taxonomy" id="1836198"/>
    <lineage>
        <taxon>Bacteria</taxon>
        <taxon>Pseudomonadati</taxon>
        <taxon>Pseudomonadota</taxon>
        <taxon>Betaproteobacteria</taxon>
        <taxon>Burkholderiales</taxon>
        <taxon>Comamonadaceae</taxon>
        <taxon>Variovorax</taxon>
    </lineage>
</organism>
<sequence length="356" mass="38292">MEGQDRQDLGAGALSTAPAPIETDALIIGAGPVGLFQAFQLGLLEVSCHIVDALPRAGGQCVELYGDKPIYDIPGTPKTTGRGLVESLLEQVAPFKPRFHLGEQIETLARQDDGRILLATHRGKRFLARTVFIAAGVGAFVPKRIAVEGIERLEGTKLFYHPDSEALGRFTGQTVVVNGGDEAAVETALALASVAKQVTLVHRRDVFQGDEATVAMLRRRVAEGSIRLAIGQPSAVDDAGLKLITPEAQNLFLPFDAIVGCLGISPRLGPIAHWGLELVRKQIPVDTEKYETRERGIFAIGDINTYPGKKKLIVCGFHEATLAAWGATAIVFPDKSIPLQYTTTSTRLHELLGVKH</sequence>
<comment type="catalytic activity">
    <reaction evidence="5">
        <text>2 reduced [2Fe-2S]-[ferredoxin] + NADP(+) + H(+) = 2 oxidized [2Fe-2S]-[ferredoxin] + NADPH</text>
        <dbReference type="Rhea" id="RHEA:20125"/>
        <dbReference type="Rhea" id="RHEA-COMP:10000"/>
        <dbReference type="Rhea" id="RHEA-COMP:10001"/>
        <dbReference type="ChEBI" id="CHEBI:15378"/>
        <dbReference type="ChEBI" id="CHEBI:33737"/>
        <dbReference type="ChEBI" id="CHEBI:33738"/>
        <dbReference type="ChEBI" id="CHEBI:57783"/>
        <dbReference type="ChEBI" id="CHEBI:58349"/>
        <dbReference type="EC" id="1.18.1.2"/>
    </reaction>
</comment>
<feature type="binding site" evidence="5">
    <location>
        <position position="60"/>
    </location>
    <ligand>
        <name>FAD</name>
        <dbReference type="ChEBI" id="CHEBI:57692"/>
    </ligand>
</feature>
<feature type="domain" description="FAD/NAD(P)-binding" evidence="6">
    <location>
        <begin position="24"/>
        <end position="304"/>
    </location>
</feature>
<feature type="binding site" evidence="5">
    <location>
        <position position="52"/>
    </location>
    <ligand>
        <name>FAD</name>
        <dbReference type="ChEBI" id="CHEBI:57692"/>
    </ligand>
</feature>
<dbReference type="PRINTS" id="PR00368">
    <property type="entry name" value="FADPNR"/>
</dbReference>
<evidence type="ECO:0000256" key="1">
    <source>
        <dbReference type="ARBA" id="ARBA00022630"/>
    </source>
</evidence>
<dbReference type="EC" id="1.18.1.2" evidence="5"/>
<dbReference type="EMBL" id="JBBKZU010000001">
    <property type="protein sequence ID" value="MEJ8809507.1"/>
    <property type="molecule type" value="Genomic_DNA"/>
</dbReference>
<dbReference type="RefSeq" id="WP_340354852.1">
    <property type="nucleotide sequence ID" value="NZ_JBBKZU010000001.1"/>
</dbReference>
<comment type="caution">
    <text evidence="7">The sequence shown here is derived from an EMBL/GenBank/DDBJ whole genome shotgun (WGS) entry which is preliminary data.</text>
</comment>
<protein>
    <recommendedName>
        <fullName evidence="5">Ferredoxin--NADP reductase</fullName>
        <shortName evidence="5">FNR</shortName>
        <shortName evidence="5">Fd-NADP(+) reductase</shortName>
        <ecNumber evidence="5">1.18.1.2</ecNumber>
    </recommendedName>
</protein>